<protein>
    <submittedName>
        <fullName evidence="5">GNAT family N-acetyltransferase</fullName>
        <ecNumber evidence="5">2.3.1.-</ecNumber>
    </submittedName>
</protein>
<dbReference type="Gene3D" id="3.40.630.30">
    <property type="match status" value="1"/>
</dbReference>
<gene>
    <name evidence="5" type="ORF">M6B22_13590</name>
</gene>
<reference evidence="5" key="1">
    <citation type="submission" date="2022-05" db="EMBL/GenBank/DDBJ databases">
        <title>Jatrophihabitans sp. SB3-54 whole genome sequence.</title>
        <authorList>
            <person name="Suh M.K."/>
            <person name="Eom M.K."/>
            <person name="Kim J.S."/>
            <person name="Kim H.S."/>
            <person name="Do H.E."/>
            <person name="Shin Y.K."/>
            <person name="Lee J.-S."/>
        </authorList>
    </citation>
    <scope>NUCLEOTIDE SEQUENCE</scope>
    <source>
        <strain evidence="5">SB3-54</strain>
    </source>
</reference>
<feature type="transmembrane region" description="Helical" evidence="3">
    <location>
        <begin position="16"/>
        <end position="36"/>
    </location>
</feature>
<dbReference type="Pfam" id="PF00583">
    <property type="entry name" value="Acetyltransf_1"/>
    <property type="match status" value="1"/>
</dbReference>
<name>A0ABY7JSM7_9ACTN</name>
<dbReference type="EMBL" id="CP097463">
    <property type="protein sequence ID" value="WAX55571.1"/>
    <property type="molecule type" value="Genomic_DNA"/>
</dbReference>
<dbReference type="CDD" id="cd04301">
    <property type="entry name" value="NAT_SF"/>
    <property type="match status" value="1"/>
</dbReference>
<evidence type="ECO:0000313" key="5">
    <source>
        <dbReference type="EMBL" id="WAX55571.1"/>
    </source>
</evidence>
<dbReference type="InterPro" id="IPR000182">
    <property type="entry name" value="GNAT_dom"/>
</dbReference>
<dbReference type="PANTHER" id="PTHR43877">
    <property type="entry name" value="AMINOALKYLPHOSPHONATE N-ACETYLTRANSFERASE-RELATED-RELATED"/>
    <property type="match status" value="1"/>
</dbReference>
<dbReference type="SUPFAM" id="SSF55729">
    <property type="entry name" value="Acyl-CoA N-acyltransferases (Nat)"/>
    <property type="match status" value="1"/>
</dbReference>
<evidence type="ECO:0000259" key="4">
    <source>
        <dbReference type="PROSITE" id="PS51186"/>
    </source>
</evidence>
<proteinExistence type="predicted"/>
<keyword evidence="3" id="KW-1133">Transmembrane helix</keyword>
<keyword evidence="6" id="KW-1185">Reference proteome</keyword>
<keyword evidence="2 5" id="KW-0012">Acyltransferase</keyword>
<keyword evidence="1 5" id="KW-0808">Transferase</keyword>
<organism evidence="5 6">
    <name type="scientific">Jatrophihabitans cynanchi</name>
    <dbReference type="NCBI Taxonomy" id="2944128"/>
    <lineage>
        <taxon>Bacteria</taxon>
        <taxon>Bacillati</taxon>
        <taxon>Actinomycetota</taxon>
        <taxon>Actinomycetes</taxon>
        <taxon>Jatrophihabitantales</taxon>
        <taxon>Jatrophihabitantaceae</taxon>
        <taxon>Jatrophihabitans</taxon>
    </lineage>
</organism>
<dbReference type="InterPro" id="IPR050832">
    <property type="entry name" value="Bact_Acetyltransf"/>
</dbReference>
<sequence>MSAPGRPIYHEAGRSYGSALVLSVLIALGFLADLLIGGGLAHLIAWIVAFVVVVGIDLIVVHAARTFGSVTVTETALVVGEGRVDRERLVAIVRSADDGAPVLGRSSAQGVPRGKAVLAARLSDGSTLLVPTRHPDRLAEVLSLSLDVPQVRPAEPADAPAIREIEQGAAALFRVAGLEFPGPWSDLTRTRGSLATYVCGEPPAGFVQLTELDGAAHIEQLAVLPGRMRSGLGGALLEAACGWARERGRPAITITIYPGVEPVREFFRGHGFAETSELGPELLELRDWERAIGLDAAGERVVLRREL</sequence>
<dbReference type="Proteomes" id="UP001164693">
    <property type="component" value="Chromosome"/>
</dbReference>
<evidence type="ECO:0000313" key="6">
    <source>
        <dbReference type="Proteomes" id="UP001164693"/>
    </source>
</evidence>
<dbReference type="PROSITE" id="PS51186">
    <property type="entry name" value="GNAT"/>
    <property type="match status" value="1"/>
</dbReference>
<evidence type="ECO:0000256" key="3">
    <source>
        <dbReference type="SAM" id="Phobius"/>
    </source>
</evidence>
<dbReference type="InterPro" id="IPR016181">
    <property type="entry name" value="Acyl_CoA_acyltransferase"/>
</dbReference>
<accession>A0ABY7JSM7</accession>
<feature type="transmembrane region" description="Helical" evidence="3">
    <location>
        <begin position="43"/>
        <end position="64"/>
    </location>
</feature>
<evidence type="ECO:0000256" key="1">
    <source>
        <dbReference type="ARBA" id="ARBA00022679"/>
    </source>
</evidence>
<dbReference type="GO" id="GO:0016746">
    <property type="term" value="F:acyltransferase activity"/>
    <property type="evidence" value="ECO:0007669"/>
    <property type="project" value="UniProtKB-KW"/>
</dbReference>
<keyword evidence="3" id="KW-0472">Membrane</keyword>
<dbReference type="RefSeq" id="WP_269442089.1">
    <property type="nucleotide sequence ID" value="NZ_CP097463.1"/>
</dbReference>
<feature type="domain" description="N-acetyltransferase" evidence="4">
    <location>
        <begin position="149"/>
        <end position="307"/>
    </location>
</feature>
<dbReference type="EC" id="2.3.1.-" evidence="5"/>
<evidence type="ECO:0000256" key="2">
    <source>
        <dbReference type="ARBA" id="ARBA00023315"/>
    </source>
</evidence>
<keyword evidence="3" id="KW-0812">Transmembrane</keyword>